<reference evidence="2 3" key="1">
    <citation type="submission" date="2018-06" db="EMBL/GenBank/DDBJ databases">
        <authorList>
            <consortium name="Pathogen Informatics"/>
            <person name="Doyle S."/>
        </authorList>
    </citation>
    <scope>NUCLEOTIDE SEQUENCE [LARGE SCALE GENOMIC DNA]</scope>
    <source>
        <strain evidence="2 3">NCTC11179</strain>
    </source>
</reference>
<evidence type="ECO:0000313" key="4">
    <source>
        <dbReference type="Proteomes" id="UP000596202"/>
    </source>
</evidence>
<dbReference type="OrthoDB" id="1445482at2"/>
<accession>A0A378RRW1</accession>
<keyword evidence="3" id="KW-1185">Reference proteome</keyword>
<dbReference type="EMBL" id="CP068108">
    <property type="protein sequence ID" value="QQT99066.1"/>
    <property type="molecule type" value="Genomic_DNA"/>
</dbReference>
<dbReference type="AlphaFoldDB" id="A0A378RRW1"/>
<evidence type="ECO:0000313" key="3">
    <source>
        <dbReference type="Proteomes" id="UP000255024"/>
    </source>
</evidence>
<organism evidence="2 3">
    <name type="scientific">Myroides odoratus</name>
    <name type="common">Flavobacterium odoratum</name>
    <dbReference type="NCBI Taxonomy" id="256"/>
    <lineage>
        <taxon>Bacteria</taxon>
        <taxon>Pseudomonadati</taxon>
        <taxon>Bacteroidota</taxon>
        <taxon>Flavobacteriia</taxon>
        <taxon>Flavobacteriales</taxon>
        <taxon>Flavobacteriaceae</taxon>
        <taxon>Myroides</taxon>
    </lineage>
</organism>
<dbReference type="Proteomes" id="UP000255024">
    <property type="component" value="Unassembled WGS sequence"/>
</dbReference>
<reference evidence="1 4" key="2">
    <citation type="submission" date="2021-01" db="EMBL/GenBank/DDBJ databases">
        <title>FDA dAtabase for Regulatory Grade micrObial Sequences (FDA-ARGOS): Supporting development and validation of Infectious Disease Dx tests.</title>
        <authorList>
            <person name="Sproer C."/>
            <person name="Gronow S."/>
            <person name="Severitt S."/>
            <person name="Schroder I."/>
            <person name="Tallon L."/>
            <person name="Sadzewicz L."/>
            <person name="Zhao X."/>
            <person name="Boylan J."/>
            <person name="Ott S."/>
            <person name="Bowen H."/>
            <person name="Vavikolanu K."/>
            <person name="Mehta A."/>
            <person name="Aluvathingal J."/>
            <person name="Nadendla S."/>
            <person name="Lowell S."/>
            <person name="Myers T."/>
            <person name="Yan Y."/>
            <person name="Sichtig H."/>
        </authorList>
    </citation>
    <scope>NUCLEOTIDE SEQUENCE [LARGE SCALE GENOMIC DNA]</scope>
    <source>
        <strain evidence="1 4">FDAARGOS_1131</strain>
    </source>
</reference>
<protein>
    <submittedName>
        <fullName evidence="2">Uncharacterized protein</fullName>
    </submittedName>
</protein>
<dbReference type="GeneID" id="93528524"/>
<dbReference type="Proteomes" id="UP000596202">
    <property type="component" value="Chromosome"/>
</dbReference>
<proteinExistence type="predicted"/>
<gene>
    <name evidence="1" type="ORF">I6I88_12690</name>
    <name evidence="2" type="ORF">NCTC11179_01755</name>
</gene>
<dbReference type="EMBL" id="UGQL01000001">
    <property type="protein sequence ID" value="STZ28213.1"/>
    <property type="molecule type" value="Genomic_DNA"/>
</dbReference>
<evidence type="ECO:0000313" key="2">
    <source>
        <dbReference type="EMBL" id="STZ28213.1"/>
    </source>
</evidence>
<name>A0A378RRW1_MYROD</name>
<evidence type="ECO:0000313" key="1">
    <source>
        <dbReference type="EMBL" id="QQT99066.1"/>
    </source>
</evidence>
<dbReference type="RefSeq" id="WP_002986691.1">
    <property type="nucleotide sequence ID" value="NZ_CP068107.1"/>
</dbReference>
<sequence>MKLPIVLKANEFVVLVTVDIDPKYELKEMDPFYASLPKSFKPIFQKKDNSTIRVYCISNNEEDLMFCLRQTGYKTALL</sequence>